<accession>A0A9P4QBT8</accession>
<dbReference type="Pfam" id="PF00082">
    <property type="entry name" value="Peptidase_S8"/>
    <property type="match status" value="1"/>
</dbReference>
<dbReference type="InterPro" id="IPR030400">
    <property type="entry name" value="Sedolisin_dom"/>
</dbReference>
<evidence type="ECO:0000313" key="14">
    <source>
        <dbReference type="EMBL" id="KAF2722006.1"/>
    </source>
</evidence>
<evidence type="ECO:0000256" key="9">
    <source>
        <dbReference type="ARBA" id="ARBA00022837"/>
    </source>
</evidence>
<feature type="binding site" evidence="11">
    <location>
        <position position="660"/>
    </location>
    <ligand>
        <name>Ca(2+)</name>
        <dbReference type="ChEBI" id="CHEBI:29108"/>
    </ligand>
</feature>
<comment type="subcellular location">
    <subcellularLocation>
        <location evidence="3">Secreted</location>
        <location evidence="3">Extracellular space</location>
    </subcellularLocation>
</comment>
<evidence type="ECO:0000256" key="10">
    <source>
        <dbReference type="ARBA" id="ARBA00023145"/>
    </source>
</evidence>
<feature type="binding site" evidence="11">
    <location>
        <position position="658"/>
    </location>
    <ligand>
        <name>Ca(2+)</name>
        <dbReference type="ChEBI" id="CHEBI:29108"/>
    </ligand>
</feature>
<dbReference type="PANTHER" id="PTHR14218">
    <property type="entry name" value="PROTEASE S8 TRIPEPTIDYL PEPTIDASE I CLN2"/>
    <property type="match status" value="1"/>
</dbReference>
<evidence type="ECO:0000256" key="3">
    <source>
        <dbReference type="ARBA" id="ARBA00004239"/>
    </source>
</evidence>
<protein>
    <recommendedName>
        <fullName evidence="4">tripeptidyl-peptidase II</fullName>
        <ecNumber evidence="4">3.4.14.10</ecNumber>
    </recommendedName>
</protein>
<gene>
    <name evidence="14" type="ORF">K431DRAFT_345969</name>
</gene>
<evidence type="ECO:0000256" key="5">
    <source>
        <dbReference type="ARBA" id="ARBA00022670"/>
    </source>
</evidence>
<feature type="active site" description="Charge relay system" evidence="11">
    <location>
        <position position="598"/>
    </location>
</feature>
<dbReference type="CDD" id="cd11377">
    <property type="entry name" value="Pro-peptidase_S53"/>
    <property type="match status" value="1"/>
</dbReference>
<dbReference type="InterPro" id="IPR000209">
    <property type="entry name" value="Peptidase_S8/S53_dom"/>
</dbReference>
<dbReference type="InterPro" id="IPR050819">
    <property type="entry name" value="Tripeptidyl-peptidase_I"/>
</dbReference>
<dbReference type="Pfam" id="PF09286">
    <property type="entry name" value="Pro-kuma_activ"/>
    <property type="match status" value="1"/>
</dbReference>
<feature type="binding site" evidence="11">
    <location>
        <position position="639"/>
    </location>
    <ligand>
        <name>Ca(2+)</name>
        <dbReference type="ChEBI" id="CHEBI:29108"/>
    </ligand>
</feature>
<comment type="catalytic activity">
    <reaction evidence="1">
        <text>Release of an N-terminal tripeptide from a polypeptide.</text>
        <dbReference type="EC" id="3.4.14.10"/>
    </reaction>
</comment>
<dbReference type="GO" id="GO:0008240">
    <property type="term" value="F:tripeptidyl-peptidase activity"/>
    <property type="evidence" value="ECO:0007669"/>
    <property type="project" value="UniProtKB-EC"/>
</dbReference>
<dbReference type="GO" id="GO:0046872">
    <property type="term" value="F:metal ion binding"/>
    <property type="evidence" value="ECO:0007669"/>
    <property type="project" value="UniProtKB-UniRule"/>
</dbReference>
<evidence type="ECO:0000256" key="2">
    <source>
        <dbReference type="ARBA" id="ARBA00002451"/>
    </source>
</evidence>
<sequence>MHFSLILAAAAAGALALPSSVYVTHESIGGERNRWKRSARVDEDAIIPLRIGLAQRNLHTGYDRLMEVAHPSSKKFGKHLSPEEVHEIFAPHEETSAAVREWLHSAGIKAEDVMHFENKGWLGVDLPVKDAERLFATQYYEHENVKGEVRLGCDEYSVPGHLVEHIDYITPGVRLSAPMRKRAVQKRDGSDFGGWKPGPGHHGPPHFPPGHYGPWHKPPGAGQLPAELQDCARNFTPPCYRAIYNIPNAYEKGWNVSGNSLGLYESGDTYSQEDLNLFYKSYAPYIPAGTAPIPAFIDGAQAPVPAASEDNTGESDIDLAITISLIYPQTVTLYQTDDRPQSDAELEGELEGFLNTFLDALDGSYCNYTAYGITGDTPGIDAQYPDPAPGGYKGPKMCGTYKPTKVISGSYGEAEADLPQKYTQRQCNEFMKLGLQGHSIFFSSSDYGVASYPGDVTPSGCLSGSGQNQTIYNPDYPANCPYLTAVGATQLNPDQTIKDPESAMQTPLGPGPLQYFASAGGFSNYFSAPSYQKKAVSSYFSNNDPGHPYYTANADASNVGADGGIYNRAGRGYPDVSANGANFRMYNNLTDEHWFGTSLAAPLWAAVATLINEERTLAGKGPIGFVNPTLYAHPWALTDIKNGSNPNCGSSGFEAVEGWDPVTGLGTPNYPKLIDLYLRLP</sequence>
<evidence type="ECO:0000313" key="15">
    <source>
        <dbReference type="Proteomes" id="UP000799441"/>
    </source>
</evidence>
<evidence type="ECO:0000256" key="8">
    <source>
        <dbReference type="ARBA" id="ARBA00022825"/>
    </source>
</evidence>
<dbReference type="GO" id="GO:0004252">
    <property type="term" value="F:serine-type endopeptidase activity"/>
    <property type="evidence" value="ECO:0007669"/>
    <property type="project" value="UniProtKB-UniRule"/>
</dbReference>
<keyword evidence="6 11" id="KW-0479">Metal-binding</keyword>
<comment type="caution">
    <text evidence="14">The sequence shown here is derived from an EMBL/GenBank/DDBJ whole genome shotgun (WGS) entry which is preliminary data.</text>
</comment>
<dbReference type="PANTHER" id="PTHR14218:SF19">
    <property type="entry name" value="SERINE PROTEASE AORO, PUTATIVE (AFU_ORTHOLOGUE AFUA_6G10250)-RELATED"/>
    <property type="match status" value="1"/>
</dbReference>
<dbReference type="SMART" id="SM00944">
    <property type="entry name" value="Pro-kuma_activ"/>
    <property type="match status" value="1"/>
</dbReference>
<dbReference type="PROSITE" id="PS00138">
    <property type="entry name" value="SUBTILASE_SER"/>
    <property type="match status" value="1"/>
</dbReference>
<feature type="domain" description="Peptidase S53" evidence="13">
    <location>
        <begin position="234"/>
        <end position="680"/>
    </location>
</feature>
<dbReference type="Proteomes" id="UP000799441">
    <property type="component" value="Unassembled WGS sequence"/>
</dbReference>
<keyword evidence="10" id="KW-0865">Zymogen</keyword>
<keyword evidence="15" id="KW-1185">Reference proteome</keyword>
<feature type="signal peptide" evidence="12">
    <location>
        <begin position="1"/>
        <end position="16"/>
    </location>
</feature>
<dbReference type="Gene3D" id="3.40.50.200">
    <property type="entry name" value="Peptidase S8/S53 domain"/>
    <property type="match status" value="1"/>
</dbReference>
<dbReference type="PROSITE" id="PS51695">
    <property type="entry name" value="SEDOLISIN"/>
    <property type="match status" value="1"/>
</dbReference>
<reference evidence="14" key="1">
    <citation type="journal article" date="2020" name="Stud. Mycol.">
        <title>101 Dothideomycetes genomes: a test case for predicting lifestyles and emergence of pathogens.</title>
        <authorList>
            <person name="Haridas S."/>
            <person name="Albert R."/>
            <person name="Binder M."/>
            <person name="Bloem J."/>
            <person name="Labutti K."/>
            <person name="Salamov A."/>
            <person name="Andreopoulos B."/>
            <person name="Baker S."/>
            <person name="Barry K."/>
            <person name="Bills G."/>
            <person name="Bluhm B."/>
            <person name="Cannon C."/>
            <person name="Castanera R."/>
            <person name="Culley D."/>
            <person name="Daum C."/>
            <person name="Ezra D."/>
            <person name="Gonzalez J."/>
            <person name="Henrissat B."/>
            <person name="Kuo A."/>
            <person name="Liang C."/>
            <person name="Lipzen A."/>
            <person name="Lutzoni F."/>
            <person name="Magnuson J."/>
            <person name="Mondo S."/>
            <person name="Nolan M."/>
            <person name="Ohm R."/>
            <person name="Pangilinan J."/>
            <person name="Park H.-J."/>
            <person name="Ramirez L."/>
            <person name="Alfaro M."/>
            <person name="Sun H."/>
            <person name="Tritt A."/>
            <person name="Yoshinaga Y."/>
            <person name="Zwiers L.-H."/>
            <person name="Turgeon B."/>
            <person name="Goodwin S."/>
            <person name="Spatafora J."/>
            <person name="Crous P."/>
            <person name="Grigoriev I."/>
        </authorList>
    </citation>
    <scope>NUCLEOTIDE SEQUENCE</scope>
    <source>
        <strain evidence="14">CBS 116435</strain>
    </source>
</reference>
<feature type="active site" description="Charge relay system" evidence="11">
    <location>
        <position position="314"/>
    </location>
</feature>
<feature type="binding site" evidence="11">
    <location>
        <position position="640"/>
    </location>
    <ligand>
        <name>Ca(2+)</name>
        <dbReference type="ChEBI" id="CHEBI:29108"/>
    </ligand>
</feature>
<comment type="function">
    <text evidence="2">Secreted tripeptidyl-peptidase which degrades proteins at acidic pHs and is involved in virulence.</text>
</comment>
<keyword evidence="12" id="KW-0732">Signal</keyword>
<dbReference type="SUPFAM" id="SSF52743">
    <property type="entry name" value="Subtilisin-like"/>
    <property type="match status" value="1"/>
</dbReference>
<feature type="chain" id="PRO_5040261901" description="tripeptidyl-peptidase II" evidence="12">
    <location>
        <begin position="17"/>
        <end position="681"/>
    </location>
</feature>
<evidence type="ECO:0000256" key="11">
    <source>
        <dbReference type="PROSITE-ProRule" id="PRU01032"/>
    </source>
</evidence>
<evidence type="ECO:0000259" key="13">
    <source>
        <dbReference type="PROSITE" id="PS51695"/>
    </source>
</evidence>
<evidence type="ECO:0000256" key="7">
    <source>
        <dbReference type="ARBA" id="ARBA00022801"/>
    </source>
</evidence>
<comment type="cofactor">
    <cofactor evidence="11">
        <name>Ca(2+)</name>
        <dbReference type="ChEBI" id="CHEBI:29108"/>
    </cofactor>
    <text evidence="11">Binds 1 Ca(2+) ion per subunit.</text>
</comment>
<proteinExistence type="predicted"/>
<dbReference type="InterPro" id="IPR036852">
    <property type="entry name" value="Peptidase_S8/S53_dom_sf"/>
</dbReference>
<dbReference type="GO" id="GO:0005576">
    <property type="term" value="C:extracellular region"/>
    <property type="evidence" value="ECO:0007669"/>
    <property type="project" value="UniProtKB-SubCell"/>
</dbReference>
<keyword evidence="9 11" id="KW-0106">Calcium</keyword>
<name>A0A9P4QBT8_9PEZI</name>
<dbReference type="InterPro" id="IPR015366">
    <property type="entry name" value="S53_propep"/>
</dbReference>
<feature type="active site" description="Charge relay system" evidence="11">
    <location>
        <position position="318"/>
    </location>
</feature>
<evidence type="ECO:0000256" key="6">
    <source>
        <dbReference type="ARBA" id="ARBA00022723"/>
    </source>
</evidence>
<dbReference type="EMBL" id="MU003786">
    <property type="protein sequence ID" value="KAF2722006.1"/>
    <property type="molecule type" value="Genomic_DNA"/>
</dbReference>
<dbReference type="InterPro" id="IPR023828">
    <property type="entry name" value="Peptidase_S8_Ser-AS"/>
</dbReference>
<keyword evidence="7 11" id="KW-0378">Hydrolase</keyword>
<dbReference type="CDD" id="cd04056">
    <property type="entry name" value="Peptidases_S53"/>
    <property type="match status" value="1"/>
</dbReference>
<organism evidence="14 15">
    <name type="scientific">Polychaeton citri CBS 116435</name>
    <dbReference type="NCBI Taxonomy" id="1314669"/>
    <lineage>
        <taxon>Eukaryota</taxon>
        <taxon>Fungi</taxon>
        <taxon>Dikarya</taxon>
        <taxon>Ascomycota</taxon>
        <taxon>Pezizomycotina</taxon>
        <taxon>Dothideomycetes</taxon>
        <taxon>Dothideomycetidae</taxon>
        <taxon>Capnodiales</taxon>
        <taxon>Capnodiaceae</taxon>
        <taxon>Polychaeton</taxon>
    </lineage>
</organism>
<keyword evidence="8 11" id="KW-0720">Serine protease</keyword>
<keyword evidence="5 11" id="KW-0645">Protease</keyword>
<dbReference type="GO" id="GO:0006508">
    <property type="term" value="P:proteolysis"/>
    <property type="evidence" value="ECO:0007669"/>
    <property type="project" value="UniProtKB-KW"/>
</dbReference>
<evidence type="ECO:0000256" key="4">
    <source>
        <dbReference type="ARBA" id="ARBA00012462"/>
    </source>
</evidence>
<dbReference type="OrthoDB" id="409122at2759"/>
<evidence type="ECO:0000256" key="1">
    <source>
        <dbReference type="ARBA" id="ARBA00001910"/>
    </source>
</evidence>
<dbReference type="SUPFAM" id="SSF54897">
    <property type="entry name" value="Protease propeptides/inhibitors"/>
    <property type="match status" value="1"/>
</dbReference>
<evidence type="ECO:0000256" key="12">
    <source>
        <dbReference type="SAM" id="SignalP"/>
    </source>
</evidence>
<dbReference type="AlphaFoldDB" id="A0A9P4QBT8"/>
<dbReference type="EC" id="3.4.14.10" evidence="4"/>